<reference evidence="2 3" key="1">
    <citation type="submission" date="2023-08" db="EMBL/GenBank/DDBJ databases">
        <title>Mesonia sp. MT50, isolated from deep-sea sediment of the Mariana Trench.</title>
        <authorList>
            <person name="Fu H."/>
        </authorList>
    </citation>
    <scope>NUCLEOTIDE SEQUENCE [LARGE SCALE GENOMIC DNA]</scope>
    <source>
        <strain evidence="2 3">MT50</strain>
    </source>
</reference>
<gene>
    <name evidence="2" type="ORF">RBU60_12325</name>
</gene>
<feature type="domain" description="Formyl transferase N-terminal" evidence="1">
    <location>
        <begin position="94"/>
        <end position="187"/>
    </location>
</feature>
<dbReference type="InterPro" id="IPR036477">
    <property type="entry name" value="Formyl_transf_N_sf"/>
</dbReference>
<dbReference type="Gene3D" id="3.40.50.12230">
    <property type="match status" value="1"/>
</dbReference>
<protein>
    <submittedName>
        <fullName evidence="2">Formyltransferase family protein</fullName>
    </submittedName>
</protein>
<dbReference type="InterPro" id="IPR002376">
    <property type="entry name" value="Formyl_transf_N"/>
</dbReference>
<dbReference type="RefSeq" id="WP_308865357.1">
    <property type="nucleotide sequence ID" value="NZ_JAVHUL010000040.1"/>
</dbReference>
<evidence type="ECO:0000259" key="1">
    <source>
        <dbReference type="Pfam" id="PF00551"/>
    </source>
</evidence>
<dbReference type="Pfam" id="PF00551">
    <property type="entry name" value="Formyl_trans_N"/>
    <property type="match status" value="1"/>
</dbReference>
<dbReference type="SUPFAM" id="SSF53328">
    <property type="entry name" value="Formyltransferase"/>
    <property type="match status" value="1"/>
</dbReference>
<evidence type="ECO:0000313" key="2">
    <source>
        <dbReference type="EMBL" id="MDQ7918362.1"/>
    </source>
</evidence>
<name>A0ABU1A3T7_9FLAO</name>
<dbReference type="EMBL" id="JAVHUL010000040">
    <property type="protein sequence ID" value="MDQ7918362.1"/>
    <property type="molecule type" value="Genomic_DNA"/>
</dbReference>
<proteinExistence type="predicted"/>
<comment type="caution">
    <text evidence="2">The sequence shown here is derived from an EMBL/GenBank/DDBJ whole genome shotgun (WGS) entry which is preliminary data.</text>
</comment>
<organism evidence="2 3">
    <name type="scientific">Mesonia profundi</name>
    <dbReference type="NCBI Taxonomy" id="3070998"/>
    <lineage>
        <taxon>Bacteria</taxon>
        <taxon>Pseudomonadati</taxon>
        <taxon>Bacteroidota</taxon>
        <taxon>Flavobacteriia</taxon>
        <taxon>Flavobacteriales</taxon>
        <taxon>Flavobacteriaceae</taxon>
        <taxon>Mesonia</taxon>
    </lineage>
</organism>
<evidence type="ECO:0000313" key="3">
    <source>
        <dbReference type="Proteomes" id="UP001230915"/>
    </source>
</evidence>
<dbReference type="Proteomes" id="UP001230915">
    <property type="component" value="Unassembled WGS sequence"/>
</dbReference>
<sequence>MNLVLFLNKDLEANISYNLLKPELLKHKVRIYYSDSVGNPKNKPSDLLALEYFEKEFFFNELPEFISKNKMESSFEFFDQNFSSFPIEKCANINSKEFIQEMEDFNPDLFISIRFGKIFKNEISQVPTKGLLNLHSAILPDYRGIMGTLHAIKQEKDTIGCTLHTIPNSGIDTGEIIEIAKLEINRSKSLFGHIVQLYPLGTDLIIKSLKKMERDGSLETQEQNLQQGNYFTVPTENDFDQIKHLGMEIISVKDYQDILTVFILKNLSKIQKHHLKEWMISSFTDEMHSSRLLKV</sequence>
<accession>A0ABU1A3T7</accession>
<keyword evidence="3" id="KW-1185">Reference proteome</keyword>
<dbReference type="PANTHER" id="PTHR11138:SF5">
    <property type="entry name" value="METHIONYL-TRNA FORMYLTRANSFERASE, MITOCHONDRIAL"/>
    <property type="match status" value="1"/>
</dbReference>
<dbReference type="PANTHER" id="PTHR11138">
    <property type="entry name" value="METHIONYL-TRNA FORMYLTRANSFERASE"/>
    <property type="match status" value="1"/>
</dbReference>